<dbReference type="Proteomes" id="UP000198431">
    <property type="component" value="Unassembled WGS sequence"/>
</dbReference>
<dbReference type="InterPro" id="IPR027843">
    <property type="entry name" value="DUF4440"/>
</dbReference>
<dbReference type="Gene3D" id="3.10.450.50">
    <property type="match status" value="1"/>
</dbReference>
<organism evidence="2 5">
    <name type="scientific">Flavobacterium pectinovorum</name>
    <dbReference type="NCBI Taxonomy" id="29533"/>
    <lineage>
        <taxon>Bacteria</taxon>
        <taxon>Pseudomonadati</taxon>
        <taxon>Bacteroidota</taxon>
        <taxon>Flavobacteriia</taxon>
        <taxon>Flavobacteriales</taxon>
        <taxon>Flavobacteriaceae</taxon>
        <taxon>Flavobacterium</taxon>
    </lineage>
</organism>
<gene>
    <name evidence="2" type="ORF">B0A72_13695</name>
    <name evidence="3" type="ORF">SAMN05444387_4170</name>
</gene>
<evidence type="ECO:0000259" key="1">
    <source>
        <dbReference type="Pfam" id="PF14534"/>
    </source>
</evidence>
<dbReference type="RefSeq" id="WP_073397807.1">
    <property type="nucleotide sequence ID" value="NZ_FRBX01000006.1"/>
</dbReference>
<evidence type="ECO:0000313" key="5">
    <source>
        <dbReference type="Proteomes" id="UP000198431"/>
    </source>
</evidence>
<dbReference type="EMBL" id="FRBX01000006">
    <property type="protein sequence ID" value="SHN11129.1"/>
    <property type="molecule type" value="Genomic_DNA"/>
</dbReference>
<dbReference type="Proteomes" id="UP000184216">
    <property type="component" value="Unassembled WGS sequence"/>
</dbReference>
<dbReference type="EMBL" id="MUHB01000011">
    <property type="protein sequence ID" value="OXB03936.1"/>
    <property type="molecule type" value="Genomic_DNA"/>
</dbReference>
<evidence type="ECO:0000313" key="2">
    <source>
        <dbReference type="EMBL" id="OXB03936.1"/>
    </source>
</evidence>
<proteinExistence type="predicted"/>
<reference evidence="3 4" key="2">
    <citation type="submission" date="2016-11" db="EMBL/GenBank/DDBJ databases">
        <authorList>
            <person name="Varghese N."/>
            <person name="Submissions S."/>
        </authorList>
    </citation>
    <scope>NUCLEOTIDE SEQUENCE [LARGE SCALE GENOMIC DNA]</scope>
    <source>
        <strain evidence="3 4">DSM 6368</strain>
    </source>
</reference>
<keyword evidence="4" id="KW-1185">Reference proteome</keyword>
<dbReference type="SUPFAM" id="SSF54427">
    <property type="entry name" value="NTF2-like"/>
    <property type="match status" value="1"/>
</dbReference>
<dbReference type="AlphaFoldDB" id="A0AB36NYX8"/>
<protein>
    <submittedName>
        <fullName evidence="2">DUF4440 domain-containing protein</fullName>
    </submittedName>
</protein>
<comment type="caution">
    <text evidence="2">The sequence shown here is derived from an EMBL/GenBank/DDBJ whole genome shotgun (WGS) entry which is preliminary data.</text>
</comment>
<dbReference type="InterPro" id="IPR032710">
    <property type="entry name" value="NTF2-like_dom_sf"/>
</dbReference>
<name>A0AB36NYX8_9FLAO</name>
<accession>A0AB36NYX8</accession>
<sequence length="158" mass="18187">MTRMINTLAFFILFLNREAKAQTNHEVSKMDLLKTEIIKMDSLLFDVAFNQCDASLFKKIIAEDVEFYDDRFGLNTSKGNEIKSLAEKCAGTEKLTRKLDSTTIDKLGDFGAVQLGEHTFLVNNIPVGTGKFIHIWERKDENWILKRIVSYEHKPIKK</sequence>
<evidence type="ECO:0000313" key="3">
    <source>
        <dbReference type="EMBL" id="SHN11129.1"/>
    </source>
</evidence>
<reference evidence="2 5" key="1">
    <citation type="submission" date="2016-11" db="EMBL/GenBank/DDBJ databases">
        <title>Whole genomes of Flavobacteriaceae.</title>
        <authorList>
            <person name="Stine C."/>
            <person name="Li C."/>
            <person name="Tadesse D."/>
        </authorList>
    </citation>
    <scope>NUCLEOTIDE SEQUENCE [LARGE SCALE GENOMIC DNA]</scope>
    <source>
        <strain evidence="2 5">ATCC 19366</strain>
    </source>
</reference>
<evidence type="ECO:0000313" key="4">
    <source>
        <dbReference type="Proteomes" id="UP000184216"/>
    </source>
</evidence>
<dbReference type="Pfam" id="PF14534">
    <property type="entry name" value="DUF4440"/>
    <property type="match status" value="1"/>
</dbReference>
<feature type="domain" description="DUF4440" evidence="1">
    <location>
        <begin position="48"/>
        <end position="144"/>
    </location>
</feature>